<feature type="region of interest" description="Disordered" evidence="1">
    <location>
        <begin position="296"/>
        <end position="352"/>
    </location>
</feature>
<proteinExistence type="predicted"/>
<protein>
    <recommendedName>
        <fullName evidence="4">Lipoprotein</fullName>
    </recommendedName>
</protein>
<evidence type="ECO:0000256" key="1">
    <source>
        <dbReference type="SAM" id="MobiDB-lite"/>
    </source>
</evidence>
<evidence type="ECO:0008006" key="4">
    <source>
        <dbReference type="Google" id="ProtNLM"/>
    </source>
</evidence>
<feature type="region of interest" description="Disordered" evidence="1">
    <location>
        <begin position="65"/>
        <end position="85"/>
    </location>
</feature>
<feature type="compositionally biased region" description="Basic and acidic residues" evidence="1">
    <location>
        <begin position="338"/>
        <end position="347"/>
    </location>
</feature>
<dbReference type="Proteomes" id="UP001468345">
    <property type="component" value="Chromosome"/>
</dbReference>
<name>A0ABZ2W9Y5_9STAP</name>
<evidence type="ECO:0000313" key="2">
    <source>
        <dbReference type="EMBL" id="WZG08951.1"/>
    </source>
</evidence>
<reference evidence="2 3" key="1">
    <citation type="journal article" date="2024" name="ISME J.">
        <title>Staphylococcus epidermidis bacteriocin A37 kills natural competitors with a unique mechanism of action.</title>
        <authorList>
            <person name="Puls J.S."/>
            <person name="Winnerling B."/>
            <person name="Power J.J."/>
            <person name="Kruger A.M."/>
            <person name="Brajtenbach D."/>
            <person name="Johnson M."/>
            <person name="Bilici K."/>
            <person name="Camus L."/>
            <person name="Fliesswasser T."/>
            <person name="Schneider T."/>
            <person name="Sahl H.G."/>
            <person name="Ghosal D."/>
            <person name="Kubitscheck U."/>
            <person name="Heilbronner S."/>
            <person name="Grein F."/>
        </authorList>
    </citation>
    <scope>NUCLEOTIDE SEQUENCE [LARGE SCALE GENOMIC DNA]</scope>
    <source>
        <strain evidence="2 3">SCK7</strain>
    </source>
</reference>
<dbReference type="EMBL" id="CP133006">
    <property type="protein sequence ID" value="WZG08951.1"/>
    <property type="molecule type" value="Genomic_DNA"/>
</dbReference>
<feature type="region of interest" description="Disordered" evidence="1">
    <location>
        <begin position="21"/>
        <end position="46"/>
    </location>
</feature>
<evidence type="ECO:0000313" key="3">
    <source>
        <dbReference type="Proteomes" id="UP001468345"/>
    </source>
</evidence>
<gene>
    <name evidence="2" type="ORF">SHJJP9002_000853</name>
</gene>
<accession>A0ABZ2W9Y5</accession>
<feature type="compositionally biased region" description="Acidic residues" evidence="1">
    <location>
        <begin position="70"/>
        <end position="81"/>
    </location>
</feature>
<dbReference type="PROSITE" id="PS51257">
    <property type="entry name" value="PROKAR_LIPOPROTEIN"/>
    <property type="match status" value="1"/>
</dbReference>
<sequence length="383" mass="43550">MKTKLLLTGFVSATLLLGACGNDDTKNKEESKKEQALKLSDEDQEKKYKKETKKLGEILAEAGKGVNEGLSDDSDDSDTDIASDKEDIKKVQKELKKYHDNTKYLDKANTEVGDYAYKTADSMVVYVERSLDLEQFKKDNPELEDSYDIASIDATYTLFTVLESIQMDYEDLDVEYKKEYLGAKGNEGVTDILALQQESNTTDLAEGMGVYVAEFKDNLNSKQTKELSNKTYRNKINKNLIHEEPDMSKRDYNSIVQDFNEIAPEFLQYEKVNEMISTTEYNYMMDLRNGVVDADTDSEIDDFDSSDDSSSEEPVTRENVIDKVEEYEGEPLDTETYTYKEPEKTDDGNWGFSFTDENGDLAGSYIVDKDGIVTKYNEDGEEE</sequence>
<dbReference type="RefSeq" id="WP_341636883.1">
    <property type="nucleotide sequence ID" value="NZ_CP133006.1"/>
</dbReference>
<keyword evidence="3" id="KW-1185">Reference proteome</keyword>
<feature type="compositionally biased region" description="Acidic residues" evidence="1">
    <location>
        <begin position="296"/>
        <end position="311"/>
    </location>
</feature>
<feature type="compositionally biased region" description="Basic and acidic residues" evidence="1">
    <location>
        <begin position="314"/>
        <end position="326"/>
    </location>
</feature>
<organism evidence="2 3">
    <name type="scientific">Staphylococcus casei</name>
    <dbReference type="NCBI Taxonomy" id="201828"/>
    <lineage>
        <taxon>Bacteria</taxon>
        <taxon>Bacillati</taxon>
        <taxon>Bacillota</taxon>
        <taxon>Bacilli</taxon>
        <taxon>Bacillales</taxon>
        <taxon>Staphylococcaceae</taxon>
        <taxon>Staphylococcus</taxon>
    </lineage>
</organism>
<feature type="compositionally biased region" description="Basic and acidic residues" evidence="1">
    <location>
        <begin position="23"/>
        <end position="46"/>
    </location>
</feature>